<proteinExistence type="predicted"/>
<dbReference type="EMBL" id="LKAM01000002">
    <property type="protein sequence ID" value="KUM49781.1"/>
    <property type="molecule type" value="Genomic_DNA"/>
</dbReference>
<keyword evidence="1" id="KW-0496">Mitochondrion</keyword>
<sequence length="43" mass="4913">MVPSCVEGNNTILCDMGQTTKTSNCQYIDEMRLSRYLFLGHQN</sequence>
<name>A0A101M2F6_PICGL</name>
<geneLocation type="mitochondrion" evidence="1"/>
<gene>
    <name evidence="1" type="ORF">ABT39_MTgene3008</name>
</gene>
<accession>A0A101M2F6</accession>
<organism evidence="1">
    <name type="scientific">Picea glauca</name>
    <name type="common">White spruce</name>
    <name type="synonym">Pinus glauca</name>
    <dbReference type="NCBI Taxonomy" id="3330"/>
    <lineage>
        <taxon>Eukaryota</taxon>
        <taxon>Viridiplantae</taxon>
        <taxon>Streptophyta</taxon>
        <taxon>Embryophyta</taxon>
        <taxon>Tracheophyta</taxon>
        <taxon>Spermatophyta</taxon>
        <taxon>Pinopsida</taxon>
        <taxon>Pinidae</taxon>
        <taxon>Conifers I</taxon>
        <taxon>Pinales</taxon>
        <taxon>Pinaceae</taxon>
        <taxon>Picea</taxon>
    </lineage>
</organism>
<protein>
    <submittedName>
        <fullName evidence="1">Uncharacterized protein</fullName>
    </submittedName>
</protein>
<dbReference type="AlphaFoldDB" id="A0A101M2F6"/>
<reference evidence="1" key="1">
    <citation type="journal article" date="2015" name="Genome Biol. Evol.">
        <title>Organellar Genomes of White Spruce (Picea glauca): Assembly and Annotation.</title>
        <authorList>
            <person name="Jackman S.D."/>
            <person name="Warren R.L."/>
            <person name="Gibb E.A."/>
            <person name="Vandervalk B.P."/>
            <person name="Mohamadi H."/>
            <person name="Chu J."/>
            <person name="Raymond A."/>
            <person name="Pleasance S."/>
            <person name="Coope R."/>
            <person name="Wildung M.R."/>
            <person name="Ritland C.E."/>
            <person name="Bousquet J."/>
            <person name="Jones S.J."/>
            <person name="Bohlmann J."/>
            <person name="Birol I."/>
        </authorList>
    </citation>
    <scope>NUCLEOTIDE SEQUENCE [LARGE SCALE GENOMIC DNA]</scope>
    <source>
        <tissue evidence="1">Flushing bud</tissue>
    </source>
</reference>
<evidence type="ECO:0000313" key="1">
    <source>
        <dbReference type="EMBL" id="KUM49781.1"/>
    </source>
</evidence>
<comment type="caution">
    <text evidence="1">The sequence shown here is derived from an EMBL/GenBank/DDBJ whole genome shotgun (WGS) entry which is preliminary data.</text>
</comment>